<dbReference type="CDD" id="cd17535">
    <property type="entry name" value="REC_NarL-like"/>
    <property type="match status" value="1"/>
</dbReference>
<name>A0A0R2PDD4_9ACTN</name>
<evidence type="ECO:0000256" key="1">
    <source>
        <dbReference type="ARBA" id="ARBA00022553"/>
    </source>
</evidence>
<dbReference type="GO" id="GO:0006355">
    <property type="term" value="P:regulation of DNA-templated transcription"/>
    <property type="evidence" value="ECO:0007669"/>
    <property type="project" value="InterPro"/>
</dbReference>
<accession>A0A0R2PDD4</accession>
<evidence type="ECO:0000313" key="5">
    <source>
        <dbReference type="EMBL" id="KRO35948.1"/>
    </source>
</evidence>
<comment type="caution">
    <text evidence="5">The sequence shown here is derived from an EMBL/GenBank/DDBJ whole genome shotgun (WGS) entry which is preliminary data.</text>
</comment>
<dbReference type="Gene3D" id="1.10.10.10">
    <property type="entry name" value="Winged helix-like DNA-binding domain superfamily/Winged helix DNA-binding domain"/>
    <property type="match status" value="1"/>
</dbReference>
<dbReference type="PROSITE" id="PS50110">
    <property type="entry name" value="RESPONSE_REGULATORY"/>
    <property type="match status" value="1"/>
</dbReference>
<feature type="domain" description="HTH luxR-type" evidence="3">
    <location>
        <begin position="131"/>
        <end position="196"/>
    </location>
</feature>
<dbReference type="InterPro" id="IPR036388">
    <property type="entry name" value="WH-like_DNA-bd_sf"/>
</dbReference>
<dbReference type="PANTHER" id="PTHR45566">
    <property type="entry name" value="HTH-TYPE TRANSCRIPTIONAL REGULATOR YHJB-RELATED"/>
    <property type="match status" value="1"/>
</dbReference>
<reference evidence="5 6" key="1">
    <citation type="submission" date="2015-10" db="EMBL/GenBank/DDBJ databases">
        <title>Metagenome-Assembled Genomes uncover a global brackish microbiome.</title>
        <authorList>
            <person name="Hugerth L.W."/>
            <person name="Larsson J."/>
            <person name="Alneberg J."/>
            <person name="Lindh M.V."/>
            <person name="Legrand C."/>
            <person name="Pinhassi J."/>
            <person name="Andersson A.F."/>
        </authorList>
    </citation>
    <scope>NUCLEOTIDE SEQUENCE [LARGE SCALE GENOMIC DNA]</scope>
    <source>
        <strain evidence="5">BACL15 MAG-120619-bin91</strain>
    </source>
</reference>
<sequence>MVRLLVIDDHDVVRQGLVSALGAHGFTLIETAATIKQARAKIAAFNPQAVIVDLNLPDGSGFEVVQWVRKCAPDAAIIILSLNEPSQYVSIARSSGANAYLSKSQSIEEIVTTLNFALMNPRSFTSTLNTRHDHTVVLTPREVDVLHLMAKGASNSEISANLYISTSTVKTHISSILRKFDCGNRSTAIMKAREKGLLL</sequence>
<dbReference type="PRINTS" id="PR00038">
    <property type="entry name" value="HTHLUXR"/>
</dbReference>
<dbReference type="InterPro" id="IPR001789">
    <property type="entry name" value="Sig_transdc_resp-reg_receiver"/>
</dbReference>
<gene>
    <name evidence="5" type="ORF">ABR54_01545</name>
</gene>
<evidence type="ECO:0000259" key="4">
    <source>
        <dbReference type="PROSITE" id="PS50110"/>
    </source>
</evidence>
<dbReference type="PROSITE" id="PS50043">
    <property type="entry name" value="HTH_LUXR_2"/>
    <property type="match status" value="1"/>
</dbReference>
<dbReference type="InterPro" id="IPR000792">
    <property type="entry name" value="Tscrpt_reg_LuxR_C"/>
</dbReference>
<dbReference type="GO" id="GO:0000160">
    <property type="term" value="P:phosphorelay signal transduction system"/>
    <property type="evidence" value="ECO:0007669"/>
    <property type="project" value="InterPro"/>
</dbReference>
<feature type="domain" description="Response regulatory" evidence="4">
    <location>
        <begin position="3"/>
        <end position="118"/>
    </location>
</feature>
<dbReference type="PROSITE" id="PS00622">
    <property type="entry name" value="HTH_LUXR_1"/>
    <property type="match status" value="1"/>
</dbReference>
<feature type="modified residue" description="4-aspartylphosphate" evidence="2">
    <location>
        <position position="53"/>
    </location>
</feature>
<dbReference type="SUPFAM" id="SSF52172">
    <property type="entry name" value="CheY-like"/>
    <property type="match status" value="1"/>
</dbReference>
<dbReference type="AlphaFoldDB" id="A0A0R2PDD4"/>
<dbReference type="Pfam" id="PF00072">
    <property type="entry name" value="Response_reg"/>
    <property type="match status" value="1"/>
</dbReference>
<evidence type="ECO:0000259" key="3">
    <source>
        <dbReference type="PROSITE" id="PS50043"/>
    </source>
</evidence>
<dbReference type="PANTHER" id="PTHR45566:SF2">
    <property type="entry name" value="NARL SUBFAMILY"/>
    <property type="match status" value="1"/>
</dbReference>
<keyword evidence="1 2" id="KW-0597">Phosphoprotein</keyword>
<dbReference type="InterPro" id="IPR058245">
    <property type="entry name" value="NreC/VraR/RcsB-like_REC"/>
</dbReference>
<dbReference type="InterPro" id="IPR051015">
    <property type="entry name" value="EvgA-like"/>
</dbReference>
<evidence type="ECO:0000313" key="6">
    <source>
        <dbReference type="Proteomes" id="UP000053274"/>
    </source>
</evidence>
<dbReference type="EMBL" id="LIAM01000041">
    <property type="protein sequence ID" value="KRO35948.1"/>
    <property type="molecule type" value="Genomic_DNA"/>
</dbReference>
<protein>
    <recommendedName>
        <fullName evidence="7">Two-component system response regulator</fullName>
    </recommendedName>
</protein>
<organism evidence="5 6">
    <name type="scientific">Actinobacteria bacterium BACL15 MAG-120619-bin91</name>
    <dbReference type="NCBI Taxonomy" id="1655562"/>
    <lineage>
        <taxon>Bacteria</taxon>
        <taxon>Bacillati</taxon>
        <taxon>Actinomycetota</taxon>
        <taxon>Actinomycetes</taxon>
        <taxon>Actinomycetes incertae sedis</taxon>
        <taxon>ac1 cluster</taxon>
    </lineage>
</organism>
<evidence type="ECO:0000256" key="2">
    <source>
        <dbReference type="PROSITE-ProRule" id="PRU00169"/>
    </source>
</evidence>
<dbReference type="Gene3D" id="3.40.50.2300">
    <property type="match status" value="1"/>
</dbReference>
<evidence type="ECO:0008006" key="7">
    <source>
        <dbReference type="Google" id="ProtNLM"/>
    </source>
</evidence>
<dbReference type="InterPro" id="IPR011006">
    <property type="entry name" value="CheY-like_superfamily"/>
</dbReference>
<dbReference type="SMART" id="SM00421">
    <property type="entry name" value="HTH_LUXR"/>
    <property type="match status" value="1"/>
</dbReference>
<dbReference type="SMART" id="SM00448">
    <property type="entry name" value="REC"/>
    <property type="match status" value="1"/>
</dbReference>
<proteinExistence type="predicted"/>
<dbReference type="Pfam" id="PF00196">
    <property type="entry name" value="GerE"/>
    <property type="match status" value="1"/>
</dbReference>
<dbReference type="CDD" id="cd06170">
    <property type="entry name" value="LuxR_C_like"/>
    <property type="match status" value="1"/>
</dbReference>
<dbReference type="Proteomes" id="UP000053274">
    <property type="component" value="Unassembled WGS sequence"/>
</dbReference>